<reference evidence="2 4" key="1">
    <citation type="submission" date="2016-06" db="EMBL/GenBank/DDBJ databases">
        <authorList>
            <person name="Kjaerup R.B."/>
            <person name="Dalgaard T.S."/>
            <person name="Juul-Madsen H.R."/>
        </authorList>
    </citation>
    <scope>NUCLEOTIDE SEQUENCE [LARGE SCALE GENOMIC DNA]</scope>
    <source>
        <strain evidence="2">Orrdi1</strain>
    </source>
</reference>
<organism evidence="2 4">
    <name type="scientific">Orrella dioscoreae</name>
    <dbReference type="NCBI Taxonomy" id="1851544"/>
    <lineage>
        <taxon>Bacteria</taxon>
        <taxon>Pseudomonadati</taxon>
        <taxon>Pseudomonadota</taxon>
        <taxon>Betaproteobacteria</taxon>
        <taxon>Burkholderiales</taxon>
        <taxon>Alcaligenaceae</taxon>
        <taxon>Orrella</taxon>
    </lineage>
</organism>
<dbReference type="SUPFAM" id="SSF55811">
    <property type="entry name" value="Nudix"/>
    <property type="match status" value="1"/>
</dbReference>
<dbReference type="CDD" id="cd03676">
    <property type="entry name" value="NUDIX_Tnr3_like"/>
    <property type="match status" value="1"/>
</dbReference>
<evidence type="ECO:0000313" key="4">
    <source>
        <dbReference type="Proteomes" id="UP000078558"/>
    </source>
</evidence>
<dbReference type="OrthoDB" id="5621792at2"/>
<name>A0A1C3K4A9_9BURK</name>
<accession>A0A1C3K4A9</accession>
<gene>
    <name evidence="2" type="ORF">ODI_04103</name>
    <name evidence="3" type="ORF">ODI_R0305</name>
</gene>
<feature type="domain" description="Nudix hydrolase" evidence="1">
    <location>
        <begin position="124"/>
        <end position="266"/>
    </location>
</feature>
<evidence type="ECO:0000313" key="3">
    <source>
        <dbReference type="EMBL" id="SOE46450.1"/>
    </source>
</evidence>
<dbReference type="EMBL" id="FLRC01000033">
    <property type="protein sequence ID" value="SBT26330.1"/>
    <property type="molecule type" value="Genomic_DNA"/>
</dbReference>
<dbReference type="PROSITE" id="PS51462">
    <property type="entry name" value="NUDIX"/>
    <property type="match status" value="1"/>
</dbReference>
<dbReference type="Pfam" id="PF00293">
    <property type="entry name" value="NUDIX"/>
    <property type="match status" value="1"/>
</dbReference>
<dbReference type="GO" id="GO:0016787">
    <property type="term" value="F:hydrolase activity"/>
    <property type="evidence" value="ECO:0007669"/>
    <property type="project" value="UniProtKB-KW"/>
</dbReference>
<reference evidence="3 4" key="2">
    <citation type="submission" date="2017-08" db="EMBL/GenBank/DDBJ databases">
        <authorList>
            <person name="de Groot N.N."/>
        </authorList>
    </citation>
    <scope>NUCLEOTIDE SEQUENCE [LARGE SCALE GENOMIC DNA]</scope>
    <source>
        <strain evidence="3">Orrdi1</strain>
    </source>
</reference>
<protein>
    <submittedName>
        <fullName evidence="2">NTP pyrophosphohydrolases including oxidative damage repair enzymes</fullName>
    </submittedName>
</protein>
<evidence type="ECO:0000313" key="2">
    <source>
        <dbReference type="EMBL" id="SBT26330.1"/>
    </source>
</evidence>
<sequence>MPAALILPLPLPDLRARYARLAAEVHQPAHEGSMPVWIGARRCGMAAPAARAALAGLDGVREDGTGLRIGDDLPAGAARNALLARVADTLRDAGCLRGWRGELLDVAAADGHRLGAIERAATRPLGLLTFAVHLNAWTPDNALWIARRALTKSTDPGLWDTLVGGLSGSCETLEDSLLRECGEEAGLDPPDLVCRSPLRTILRFQRQLAGEGMQVEDILVSTCVLAADARPENRDGEVMEIRHVPVATALAMLDAGEFTDEAAAVILEDMLYRAGGGLP</sequence>
<keyword evidence="2" id="KW-0378">Hydrolase</keyword>
<proteinExistence type="predicted"/>
<dbReference type="KEGG" id="odi:ODI_R0305"/>
<dbReference type="InterPro" id="IPR015797">
    <property type="entry name" value="NUDIX_hydrolase-like_dom_sf"/>
</dbReference>
<dbReference type="InterPro" id="IPR000086">
    <property type="entry name" value="NUDIX_hydrolase_dom"/>
</dbReference>
<dbReference type="EMBL" id="LT907988">
    <property type="protein sequence ID" value="SOE46450.1"/>
    <property type="molecule type" value="Genomic_DNA"/>
</dbReference>
<evidence type="ECO:0000259" key="1">
    <source>
        <dbReference type="PROSITE" id="PS51462"/>
    </source>
</evidence>
<keyword evidence="4" id="KW-1185">Reference proteome</keyword>
<dbReference type="STRING" id="1851544.ODI_04103"/>
<dbReference type="Proteomes" id="UP000078558">
    <property type="component" value="Chromosome I"/>
</dbReference>
<dbReference type="AlphaFoldDB" id="A0A1C3K4A9"/>
<dbReference type="Gene3D" id="3.90.79.10">
    <property type="entry name" value="Nucleoside Triphosphate Pyrophosphohydrolase"/>
    <property type="match status" value="1"/>
</dbReference>